<proteinExistence type="predicted"/>
<reference evidence="1" key="1">
    <citation type="journal article" date="2017" name="Nature">
        <title>The genome of Chenopodium quinoa.</title>
        <authorList>
            <person name="Jarvis D.E."/>
            <person name="Ho Y.S."/>
            <person name="Lightfoot D.J."/>
            <person name="Schmoeckel S.M."/>
            <person name="Li B."/>
            <person name="Borm T.J.A."/>
            <person name="Ohyanagi H."/>
            <person name="Mineta K."/>
            <person name="Michell C.T."/>
            <person name="Saber N."/>
            <person name="Kharbatia N.M."/>
            <person name="Rupper R.R."/>
            <person name="Sharp A.R."/>
            <person name="Dally N."/>
            <person name="Boughton B.A."/>
            <person name="Woo Y.H."/>
            <person name="Gao G."/>
            <person name="Schijlen E.G.W.M."/>
            <person name="Guo X."/>
            <person name="Momin A.A."/>
            <person name="Negrao S."/>
            <person name="Al-Babili S."/>
            <person name="Gehring C."/>
            <person name="Roessner U."/>
            <person name="Jung C."/>
            <person name="Murphy K."/>
            <person name="Arold S.T."/>
            <person name="Gojobori T."/>
            <person name="van der Linden C.G."/>
            <person name="van Loo E.N."/>
            <person name="Jellen E.N."/>
            <person name="Maughan P.J."/>
            <person name="Tester M."/>
        </authorList>
    </citation>
    <scope>NUCLEOTIDE SEQUENCE [LARGE SCALE GENOMIC DNA]</scope>
    <source>
        <strain evidence="1">cv. PI 614886</strain>
    </source>
</reference>
<organism evidence="1 2">
    <name type="scientific">Chenopodium quinoa</name>
    <name type="common">Quinoa</name>
    <dbReference type="NCBI Taxonomy" id="63459"/>
    <lineage>
        <taxon>Eukaryota</taxon>
        <taxon>Viridiplantae</taxon>
        <taxon>Streptophyta</taxon>
        <taxon>Embryophyta</taxon>
        <taxon>Tracheophyta</taxon>
        <taxon>Spermatophyta</taxon>
        <taxon>Magnoliopsida</taxon>
        <taxon>eudicotyledons</taxon>
        <taxon>Gunneridae</taxon>
        <taxon>Pentapetalae</taxon>
        <taxon>Caryophyllales</taxon>
        <taxon>Chenopodiaceae</taxon>
        <taxon>Chenopodioideae</taxon>
        <taxon>Atripliceae</taxon>
        <taxon>Chenopodium</taxon>
    </lineage>
</organism>
<dbReference type="AlphaFoldDB" id="A0A803MYD7"/>
<evidence type="ECO:0000313" key="1">
    <source>
        <dbReference type="EnsemblPlants" id="AUR62037217-RA:cds"/>
    </source>
</evidence>
<reference evidence="1" key="2">
    <citation type="submission" date="2021-03" db="UniProtKB">
        <authorList>
            <consortium name="EnsemblPlants"/>
        </authorList>
    </citation>
    <scope>IDENTIFICATION</scope>
</reference>
<dbReference type="Proteomes" id="UP000596660">
    <property type="component" value="Unplaced"/>
</dbReference>
<dbReference type="Gramene" id="AUR62037217-RA">
    <property type="protein sequence ID" value="AUR62037217-RA:cds"/>
    <property type="gene ID" value="AUR62037217"/>
</dbReference>
<accession>A0A803MYD7</accession>
<keyword evidence="2" id="KW-1185">Reference proteome</keyword>
<sequence length="74" mass="8504">MLPSQLVRVDGLQRLTIQEKNELTLSLGEETWLLEQQRDLEELKSTAKAYIESTDHQSSDELTRNLQGHVARVI</sequence>
<name>A0A803MYD7_CHEQI</name>
<protein>
    <submittedName>
        <fullName evidence="1">Uncharacterized protein</fullName>
    </submittedName>
</protein>
<dbReference type="EnsemblPlants" id="AUR62037217-RA">
    <property type="protein sequence ID" value="AUR62037217-RA:cds"/>
    <property type="gene ID" value="AUR62037217"/>
</dbReference>
<evidence type="ECO:0000313" key="2">
    <source>
        <dbReference type="Proteomes" id="UP000596660"/>
    </source>
</evidence>